<evidence type="ECO:0000256" key="4">
    <source>
        <dbReference type="ARBA" id="ARBA00022691"/>
    </source>
</evidence>
<evidence type="ECO:0000313" key="5">
    <source>
        <dbReference type="EMBL" id="SVE34863.1"/>
    </source>
</evidence>
<gene>
    <name evidence="5" type="ORF">METZ01_LOCUS487717</name>
</gene>
<dbReference type="GO" id="GO:0044027">
    <property type="term" value="P:negative regulation of gene expression via chromosomal CpG island methylation"/>
    <property type="evidence" value="ECO:0007669"/>
    <property type="project" value="TreeGrafter"/>
</dbReference>
<dbReference type="InterPro" id="IPR029063">
    <property type="entry name" value="SAM-dependent_MTases_sf"/>
</dbReference>
<organism evidence="5">
    <name type="scientific">marine metagenome</name>
    <dbReference type="NCBI Taxonomy" id="408172"/>
    <lineage>
        <taxon>unclassified sequences</taxon>
        <taxon>metagenomes</taxon>
        <taxon>ecological metagenomes</taxon>
    </lineage>
</organism>
<feature type="non-terminal residue" evidence="5">
    <location>
        <position position="239"/>
    </location>
</feature>
<dbReference type="PRINTS" id="PR00105">
    <property type="entry name" value="C5METTRFRASE"/>
</dbReference>
<dbReference type="NCBIfam" id="TIGR00675">
    <property type="entry name" value="dcm"/>
    <property type="match status" value="1"/>
</dbReference>
<evidence type="ECO:0000256" key="2">
    <source>
        <dbReference type="ARBA" id="ARBA00022603"/>
    </source>
</evidence>
<keyword evidence="3" id="KW-0808">Transferase</keyword>
<dbReference type="PANTHER" id="PTHR10629:SF52">
    <property type="entry name" value="DNA (CYTOSINE-5)-METHYLTRANSFERASE 1"/>
    <property type="match status" value="1"/>
</dbReference>
<feature type="non-terminal residue" evidence="5">
    <location>
        <position position="1"/>
    </location>
</feature>
<dbReference type="InterPro" id="IPR001525">
    <property type="entry name" value="C5_MeTfrase"/>
</dbReference>
<reference evidence="5" key="1">
    <citation type="submission" date="2018-05" db="EMBL/GenBank/DDBJ databases">
        <authorList>
            <person name="Lanie J.A."/>
            <person name="Ng W.-L."/>
            <person name="Kazmierczak K.M."/>
            <person name="Andrzejewski T.M."/>
            <person name="Davidsen T.M."/>
            <person name="Wayne K.J."/>
            <person name="Tettelin H."/>
            <person name="Glass J.I."/>
            <person name="Rusch D."/>
            <person name="Podicherti R."/>
            <person name="Tsui H.-C.T."/>
            <person name="Winkler M.E."/>
        </authorList>
    </citation>
    <scope>NUCLEOTIDE SEQUENCE</scope>
</reference>
<dbReference type="GO" id="GO:0032259">
    <property type="term" value="P:methylation"/>
    <property type="evidence" value="ECO:0007669"/>
    <property type="project" value="UniProtKB-KW"/>
</dbReference>
<dbReference type="AlphaFoldDB" id="A0A383CS31"/>
<sequence>ETIGPDVELMVDAGGSDRPKAEVGQLVPDHDVLCAGFPCQPFSKSGHQQGVRDRTRGTLFHDVMTIVMAKRPKFVMLENVRNLAGPRHRATWGDIMDSLVGEGYLVSREPLVLSPHRLSPEDGGAPQVRDRVFILAYRPSGPHDADAGPLLPRDMSPGWDPDDWRIDDYLDDDTDIDGLDRYRLSGAELAWVEAWQAFVQRIESDHLPGFPIWVDAFHATPRIPGGTPAWKANFLEKNS</sequence>
<accession>A0A383CS31</accession>
<dbReference type="EC" id="2.1.1.37" evidence="1"/>
<dbReference type="GO" id="GO:0003886">
    <property type="term" value="F:DNA (cytosine-5-)-methyltransferase activity"/>
    <property type="evidence" value="ECO:0007669"/>
    <property type="project" value="UniProtKB-EC"/>
</dbReference>
<dbReference type="InterPro" id="IPR050390">
    <property type="entry name" value="C5-Methyltransferase"/>
</dbReference>
<dbReference type="GO" id="GO:0005634">
    <property type="term" value="C:nucleus"/>
    <property type="evidence" value="ECO:0007669"/>
    <property type="project" value="TreeGrafter"/>
</dbReference>
<evidence type="ECO:0000256" key="3">
    <source>
        <dbReference type="ARBA" id="ARBA00022679"/>
    </source>
</evidence>
<name>A0A383CS31_9ZZZZ</name>
<dbReference type="PROSITE" id="PS51679">
    <property type="entry name" value="SAM_MT_C5"/>
    <property type="match status" value="1"/>
</dbReference>
<dbReference type="EMBL" id="UINC01211102">
    <property type="protein sequence ID" value="SVE34863.1"/>
    <property type="molecule type" value="Genomic_DNA"/>
</dbReference>
<protein>
    <recommendedName>
        <fullName evidence="1">DNA (cytosine-5-)-methyltransferase</fullName>
        <ecNumber evidence="1">2.1.1.37</ecNumber>
    </recommendedName>
</protein>
<dbReference type="Gene3D" id="3.40.50.150">
    <property type="entry name" value="Vaccinia Virus protein VP39"/>
    <property type="match status" value="1"/>
</dbReference>
<evidence type="ECO:0000256" key="1">
    <source>
        <dbReference type="ARBA" id="ARBA00011975"/>
    </source>
</evidence>
<keyword evidence="4" id="KW-0949">S-adenosyl-L-methionine</keyword>
<dbReference type="Pfam" id="PF00145">
    <property type="entry name" value="DNA_methylase"/>
    <property type="match status" value="1"/>
</dbReference>
<dbReference type="PROSITE" id="PS00094">
    <property type="entry name" value="C5_MTASE_1"/>
    <property type="match status" value="1"/>
</dbReference>
<dbReference type="PANTHER" id="PTHR10629">
    <property type="entry name" value="CYTOSINE-SPECIFIC METHYLTRANSFERASE"/>
    <property type="match status" value="1"/>
</dbReference>
<keyword evidence="2" id="KW-0489">Methyltransferase</keyword>
<proteinExistence type="predicted"/>
<dbReference type="GO" id="GO:0003677">
    <property type="term" value="F:DNA binding"/>
    <property type="evidence" value="ECO:0007669"/>
    <property type="project" value="TreeGrafter"/>
</dbReference>
<dbReference type="SUPFAM" id="SSF53335">
    <property type="entry name" value="S-adenosyl-L-methionine-dependent methyltransferases"/>
    <property type="match status" value="1"/>
</dbReference>
<dbReference type="InterPro" id="IPR018117">
    <property type="entry name" value="C5_DNA_meth_AS"/>
</dbReference>